<keyword evidence="1" id="KW-0812">Transmembrane</keyword>
<dbReference type="Proteomes" id="UP000058613">
    <property type="component" value="Chromosome"/>
</dbReference>
<gene>
    <name evidence="2" type="ORF">Pyrde_1409</name>
</gene>
<feature type="transmembrane region" description="Helical" evidence="1">
    <location>
        <begin position="62"/>
        <end position="79"/>
    </location>
</feature>
<name>A0A0P0N4T7_9CREN</name>
<dbReference type="KEGG" id="pdl:Pyrde_1409"/>
<feature type="transmembrane region" description="Helical" evidence="1">
    <location>
        <begin position="9"/>
        <end position="27"/>
    </location>
</feature>
<sequence length="107" mass="12215">MHSYRFQRVLSCMLFMVAATGALYSLWSYNIKSFILFTFLALMFMPKNIVERYMYIRIIRAVVLVLLGVFGLSCCVPLTKLSGIFLAIGVVLGVSELLKVARARWRP</sequence>
<keyword evidence="1" id="KW-1133">Transmembrane helix</keyword>
<evidence type="ECO:0000313" key="3">
    <source>
        <dbReference type="Proteomes" id="UP000058613"/>
    </source>
</evidence>
<accession>A0A0P0N4T7</accession>
<dbReference type="AlphaFoldDB" id="A0A0P0N4T7"/>
<feature type="transmembrane region" description="Helical" evidence="1">
    <location>
        <begin position="85"/>
        <end position="101"/>
    </location>
</feature>
<feature type="transmembrane region" description="Helical" evidence="1">
    <location>
        <begin position="33"/>
        <end position="50"/>
    </location>
</feature>
<organism evidence="2 3">
    <name type="scientific">Pyrodictium delaneyi</name>
    <dbReference type="NCBI Taxonomy" id="1273541"/>
    <lineage>
        <taxon>Archaea</taxon>
        <taxon>Thermoproteota</taxon>
        <taxon>Thermoprotei</taxon>
        <taxon>Desulfurococcales</taxon>
        <taxon>Pyrodictiaceae</taxon>
        <taxon>Pyrodictium</taxon>
    </lineage>
</organism>
<keyword evidence="1" id="KW-0472">Membrane</keyword>
<dbReference type="EMBL" id="CP013011">
    <property type="protein sequence ID" value="ALL01455.1"/>
    <property type="molecule type" value="Genomic_DNA"/>
</dbReference>
<evidence type="ECO:0000313" key="2">
    <source>
        <dbReference type="EMBL" id="ALL01455.1"/>
    </source>
</evidence>
<evidence type="ECO:0000256" key="1">
    <source>
        <dbReference type="SAM" id="Phobius"/>
    </source>
</evidence>
<protein>
    <submittedName>
        <fullName evidence="2">Uncharacterized protein</fullName>
    </submittedName>
</protein>
<reference evidence="2 3" key="1">
    <citation type="submission" date="2015-10" db="EMBL/GenBank/DDBJ databases">
        <title>Complete genome sequence of hyperthermophilic archaeon Pyrodictium delaneyi Su06.</title>
        <authorList>
            <person name="Jung J.-H."/>
            <person name="Lin J."/>
            <person name="Holden J.F."/>
            <person name="Park C.-S."/>
        </authorList>
    </citation>
    <scope>NUCLEOTIDE SEQUENCE [LARGE SCALE GENOMIC DNA]</scope>
    <source>
        <strain evidence="2 3">Su06</strain>
    </source>
</reference>
<proteinExistence type="predicted"/>